<proteinExistence type="predicted"/>
<dbReference type="Proteomes" id="UP000254640">
    <property type="component" value="Unassembled WGS sequence"/>
</dbReference>
<sequence>MITLDQRVINAALSSCQAGQQVWLCNGAAHLWIFAARAWHPDDGQRNRCLLRIAVGRLH</sequence>
<reference evidence="1 2" key="1">
    <citation type="submission" date="2018-06" db="EMBL/GenBank/DDBJ databases">
        <authorList>
            <consortium name="Pathogen Informatics"/>
            <person name="Doyle S."/>
        </authorList>
    </citation>
    <scope>NUCLEOTIDE SEQUENCE [LARGE SCALE GENOMIC DNA]</scope>
    <source>
        <strain evidence="1 2">NCTC9381</strain>
    </source>
</reference>
<organism evidence="1 2">
    <name type="scientific">Enterobacter agglomerans</name>
    <name type="common">Erwinia herbicola</name>
    <name type="synonym">Pantoea agglomerans</name>
    <dbReference type="NCBI Taxonomy" id="549"/>
    <lineage>
        <taxon>Bacteria</taxon>
        <taxon>Pseudomonadati</taxon>
        <taxon>Pseudomonadota</taxon>
        <taxon>Gammaproteobacteria</taxon>
        <taxon>Enterobacterales</taxon>
        <taxon>Erwiniaceae</taxon>
        <taxon>Pantoea</taxon>
        <taxon>Pantoea agglomerans group</taxon>
    </lineage>
</organism>
<accession>A0A379LS05</accession>
<dbReference type="AlphaFoldDB" id="A0A379LS05"/>
<evidence type="ECO:0000313" key="1">
    <source>
        <dbReference type="EMBL" id="SUE06966.1"/>
    </source>
</evidence>
<keyword evidence="2" id="KW-1185">Reference proteome</keyword>
<protein>
    <submittedName>
        <fullName evidence="1">Uncharacterized protein</fullName>
    </submittedName>
</protein>
<evidence type="ECO:0000313" key="2">
    <source>
        <dbReference type="Proteomes" id="UP000254640"/>
    </source>
</evidence>
<gene>
    <name evidence="1" type="ORF">NCTC9381_05829</name>
</gene>
<name>A0A379LS05_ENTAG</name>
<dbReference type="EMBL" id="UGSO01000002">
    <property type="protein sequence ID" value="SUE06966.1"/>
    <property type="molecule type" value="Genomic_DNA"/>
</dbReference>